<dbReference type="InterPro" id="IPR050560">
    <property type="entry name" value="MYB_TF"/>
</dbReference>
<feature type="domain" description="HTH myb-type" evidence="6">
    <location>
        <begin position="246"/>
        <end position="300"/>
    </location>
</feature>
<name>A0AAD3D3J3_9STRA</name>
<feature type="compositionally biased region" description="Low complexity" evidence="3">
    <location>
        <begin position="11"/>
        <end position="27"/>
    </location>
</feature>
<dbReference type="InterPro" id="IPR009057">
    <property type="entry name" value="Homeodomain-like_sf"/>
</dbReference>
<dbReference type="Gene3D" id="1.10.10.60">
    <property type="entry name" value="Homeodomain-like"/>
    <property type="match status" value="4"/>
</dbReference>
<feature type="compositionally biased region" description="Basic and acidic residues" evidence="3">
    <location>
        <begin position="431"/>
        <end position="440"/>
    </location>
</feature>
<feature type="domain" description="HTH myb-type" evidence="6">
    <location>
        <begin position="147"/>
        <end position="196"/>
    </location>
</feature>
<evidence type="ECO:0000313" key="8">
    <source>
        <dbReference type="Proteomes" id="UP001054902"/>
    </source>
</evidence>
<dbReference type="PROSITE" id="PS51293">
    <property type="entry name" value="SANT"/>
    <property type="match status" value="1"/>
</dbReference>
<keyword evidence="8" id="KW-1185">Reference proteome</keyword>
<dbReference type="PANTHER" id="PTHR45614:SF274">
    <property type="entry name" value="MYB-LIKE DNA-BINDING PROTEIN"/>
    <property type="match status" value="1"/>
</dbReference>
<evidence type="ECO:0000256" key="3">
    <source>
        <dbReference type="SAM" id="MobiDB-lite"/>
    </source>
</evidence>
<dbReference type="SUPFAM" id="SSF46689">
    <property type="entry name" value="Homeodomain-like"/>
    <property type="match status" value="3"/>
</dbReference>
<dbReference type="FunFam" id="1.10.10.60:FF:000010">
    <property type="entry name" value="Transcriptional activator Myb isoform A"/>
    <property type="match status" value="1"/>
</dbReference>
<feature type="domain" description="HTH myb-type" evidence="6">
    <location>
        <begin position="200"/>
        <end position="245"/>
    </location>
</feature>
<dbReference type="InterPro" id="IPR017884">
    <property type="entry name" value="SANT_dom"/>
</dbReference>
<dbReference type="SMART" id="SM00717">
    <property type="entry name" value="SANT"/>
    <property type="match status" value="4"/>
</dbReference>
<feature type="compositionally biased region" description="Low complexity" evidence="3">
    <location>
        <begin position="413"/>
        <end position="425"/>
    </location>
</feature>
<dbReference type="InterPro" id="IPR001005">
    <property type="entry name" value="SANT/Myb"/>
</dbReference>
<feature type="domain" description="Myb-like" evidence="4">
    <location>
        <begin position="200"/>
        <end position="245"/>
    </location>
</feature>
<proteinExistence type="predicted"/>
<reference evidence="7 8" key="1">
    <citation type="journal article" date="2021" name="Sci. Rep.">
        <title>The genome of the diatom Chaetoceros tenuissimus carries an ancient integrated fragment of an extant virus.</title>
        <authorList>
            <person name="Hongo Y."/>
            <person name="Kimura K."/>
            <person name="Takaki Y."/>
            <person name="Yoshida Y."/>
            <person name="Baba S."/>
            <person name="Kobayashi G."/>
            <person name="Nagasaki K."/>
            <person name="Hano T."/>
            <person name="Tomaru Y."/>
        </authorList>
    </citation>
    <scope>NUCLEOTIDE SEQUENCE [LARGE SCALE GENOMIC DNA]</scope>
    <source>
        <strain evidence="7 8">NIES-3715</strain>
    </source>
</reference>
<dbReference type="GO" id="GO:0005634">
    <property type="term" value="C:nucleus"/>
    <property type="evidence" value="ECO:0007669"/>
    <property type="project" value="TreeGrafter"/>
</dbReference>
<dbReference type="GO" id="GO:0000978">
    <property type="term" value="F:RNA polymerase II cis-regulatory region sequence-specific DNA binding"/>
    <property type="evidence" value="ECO:0007669"/>
    <property type="project" value="TreeGrafter"/>
</dbReference>
<feature type="domain" description="SANT" evidence="5">
    <location>
        <begin position="198"/>
        <end position="254"/>
    </location>
</feature>
<dbReference type="Pfam" id="PF13921">
    <property type="entry name" value="Myb_DNA-bind_6"/>
    <property type="match status" value="2"/>
</dbReference>
<dbReference type="Proteomes" id="UP001054902">
    <property type="component" value="Unassembled WGS sequence"/>
</dbReference>
<evidence type="ECO:0000256" key="1">
    <source>
        <dbReference type="ARBA" id="ARBA00022737"/>
    </source>
</evidence>
<evidence type="ECO:0000259" key="5">
    <source>
        <dbReference type="PROSITE" id="PS51293"/>
    </source>
</evidence>
<feature type="domain" description="Myb-like" evidence="4">
    <location>
        <begin position="246"/>
        <end position="296"/>
    </location>
</feature>
<dbReference type="PROSITE" id="PS51294">
    <property type="entry name" value="HTH_MYB"/>
    <property type="match status" value="3"/>
</dbReference>
<dbReference type="InterPro" id="IPR017930">
    <property type="entry name" value="Myb_dom"/>
</dbReference>
<evidence type="ECO:0000259" key="6">
    <source>
        <dbReference type="PROSITE" id="PS51294"/>
    </source>
</evidence>
<dbReference type="GO" id="GO:0000981">
    <property type="term" value="F:DNA-binding transcription factor activity, RNA polymerase II-specific"/>
    <property type="evidence" value="ECO:0007669"/>
    <property type="project" value="TreeGrafter"/>
</dbReference>
<evidence type="ECO:0000259" key="4">
    <source>
        <dbReference type="PROSITE" id="PS50090"/>
    </source>
</evidence>
<gene>
    <name evidence="7" type="ORF">CTEN210_12516</name>
</gene>
<dbReference type="AlphaFoldDB" id="A0AAD3D3J3"/>
<evidence type="ECO:0000256" key="2">
    <source>
        <dbReference type="ARBA" id="ARBA00023125"/>
    </source>
</evidence>
<comment type="caution">
    <text evidence="7">The sequence shown here is derived from an EMBL/GenBank/DDBJ whole genome shotgun (WGS) entry which is preliminary data.</text>
</comment>
<feature type="domain" description="Myb-like" evidence="4">
    <location>
        <begin position="43"/>
        <end position="108"/>
    </location>
</feature>
<dbReference type="EMBL" id="BLLK01000051">
    <property type="protein sequence ID" value="GFH56040.1"/>
    <property type="molecule type" value="Genomic_DNA"/>
</dbReference>
<dbReference type="PANTHER" id="PTHR45614">
    <property type="entry name" value="MYB PROTEIN-RELATED"/>
    <property type="match status" value="1"/>
</dbReference>
<dbReference type="PROSITE" id="PS50090">
    <property type="entry name" value="MYB_LIKE"/>
    <property type="match status" value="4"/>
</dbReference>
<feature type="compositionally biased region" description="Pro residues" evidence="3">
    <location>
        <begin position="346"/>
        <end position="367"/>
    </location>
</feature>
<dbReference type="CDD" id="cd00167">
    <property type="entry name" value="SANT"/>
    <property type="match status" value="3"/>
</dbReference>
<sequence>MSEKVEPMNDETAATEEAAVTLAESAAGQIANTSEASGDAEMTAAAASSSWTSNDESALMAYVNEVLKSKDAGADLLDDDCASCWDEIAEKFPSKTAIHCLQRYAKLKIMEIADPSKKRPAAEVADATEDTSVKKMKVTMGLDDDGWTDEEVANLKLLVSQYPNNAPRWTDIANTFPDKSSFDCLQKWNSMSKPPSIKGKGSWTPEEDAILREKRALYGRKWAKIASHLPGRQGKQCRERYVNHLDPNLKKGEWSDDEEAILIALHEHHGNRWANIAKQLPGRSDNDIKNHWYSTIQRKFQTHGQEKLIAAAIQQVQLMVNKQGQIVPNKNFNNSTPGATYSQTTNPPPPLLAPPIPGAEGYYPPPQGYAQEPNYTGQYPYGHPGYAVPPVEDAKEAAAEGEAPAEAKEGEPAETPAEEGATSETPVEATTTEKDPEVEV</sequence>
<feature type="domain" description="Myb-like" evidence="4">
    <location>
        <begin position="147"/>
        <end position="192"/>
    </location>
</feature>
<organism evidence="7 8">
    <name type="scientific">Chaetoceros tenuissimus</name>
    <dbReference type="NCBI Taxonomy" id="426638"/>
    <lineage>
        <taxon>Eukaryota</taxon>
        <taxon>Sar</taxon>
        <taxon>Stramenopiles</taxon>
        <taxon>Ochrophyta</taxon>
        <taxon>Bacillariophyta</taxon>
        <taxon>Coscinodiscophyceae</taxon>
        <taxon>Chaetocerotophycidae</taxon>
        <taxon>Chaetocerotales</taxon>
        <taxon>Chaetocerotaceae</taxon>
        <taxon>Chaetoceros</taxon>
    </lineage>
</organism>
<feature type="compositionally biased region" description="Polar residues" evidence="3">
    <location>
        <begin position="329"/>
        <end position="345"/>
    </location>
</feature>
<evidence type="ECO:0000313" key="7">
    <source>
        <dbReference type="EMBL" id="GFH56040.1"/>
    </source>
</evidence>
<keyword evidence="1" id="KW-0677">Repeat</keyword>
<accession>A0AAD3D3J3</accession>
<feature type="region of interest" description="Disordered" evidence="3">
    <location>
        <begin position="1"/>
        <end position="39"/>
    </location>
</feature>
<keyword evidence="2" id="KW-0238">DNA-binding</keyword>
<protein>
    <submittedName>
        <fullName evidence="7">Uncharacterized protein</fullName>
    </submittedName>
</protein>
<feature type="region of interest" description="Disordered" evidence="3">
    <location>
        <begin position="329"/>
        <end position="440"/>
    </location>
</feature>